<gene>
    <name evidence="2" type="ORF">FG382_08150</name>
</gene>
<dbReference type="Proteomes" id="UP000317316">
    <property type="component" value="Unassembled WGS sequence"/>
</dbReference>
<organism evidence="2 3">
    <name type="scientific">Psychrobacillus lasiicapitis</name>
    <dbReference type="NCBI Taxonomy" id="1636719"/>
    <lineage>
        <taxon>Bacteria</taxon>
        <taxon>Bacillati</taxon>
        <taxon>Bacillota</taxon>
        <taxon>Bacilli</taxon>
        <taxon>Bacillales</taxon>
        <taxon>Bacillaceae</taxon>
        <taxon>Psychrobacillus</taxon>
    </lineage>
</organism>
<keyword evidence="1" id="KW-0812">Transmembrane</keyword>
<comment type="caution">
    <text evidence="2">The sequence shown here is derived from an EMBL/GenBank/DDBJ whole genome shotgun (WGS) entry which is preliminary data.</text>
</comment>
<reference evidence="2 3" key="1">
    <citation type="submission" date="2019-05" db="EMBL/GenBank/DDBJ databases">
        <title>Psychrobacillus vulpis sp. nov., a new species isolated from feces of a red fox that inhabits in The Tablas de Daimiel Natural Park, Albacete, Spain.</title>
        <authorList>
            <person name="Rodriguez M."/>
            <person name="Reina J.C."/>
            <person name="Bejar V."/>
            <person name="Llamas I."/>
        </authorList>
    </citation>
    <scope>NUCLEOTIDE SEQUENCE [LARGE SCALE GENOMIC DNA]</scope>
    <source>
        <strain evidence="2 3">NEAU-3TGS17</strain>
    </source>
</reference>
<dbReference type="RefSeq" id="WP_142538401.1">
    <property type="nucleotide sequence ID" value="NZ_BMIE01000003.1"/>
</dbReference>
<proteinExistence type="predicted"/>
<dbReference type="AlphaFoldDB" id="A0A544TAN7"/>
<feature type="transmembrane region" description="Helical" evidence="1">
    <location>
        <begin position="87"/>
        <end position="103"/>
    </location>
</feature>
<accession>A0A544TAN7</accession>
<sequence>MANNANTSEHWIWKFDQWVIDTEKEYIYKPLGEKIANNLGEGLKDIGLIVWNSFVETLPDLIGFGTIAAGAFVIISTMFGRGMIKPLAIFGGVTILAAVILEAN</sequence>
<keyword evidence="1" id="KW-0472">Membrane</keyword>
<evidence type="ECO:0000313" key="3">
    <source>
        <dbReference type="Proteomes" id="UP000317316"/>
    </source>
</evidence>
<keyword evidence="1" id="KW-1133">Transmembrane helix</keyword>
<dbReference type="OrthoDB" id="9805070at2"/>
<keyword evidence="3" id="KW-1185">Reference proteome</keyword>
<feature type="transmembrane region" description="Helical" evidence="1">
    <location>
        <begin position="61"/>
        <end position="80"/>
    </location>
</feature>
<evidence type="ECO:0000313" key="2">
    <source>
        <dbReference type="EMBL" id="TQR14418.1"/>
    </source>
</evidence>
<protein>
    <submittedName>
        <fullName evidence="2">Uncharacterized protein</fullName>
    </submittedName>
</protein>
<evidence type="ECO:0000256" key="1">
    <source>
        <dbReference type="SAM" id="Phobius"/>
    </source>
</evidence>
<dbReference type="EMBL" id="VDGH01000004">
    <property type="protein sequence ID" value="TQR14418.1"/>
    <property type="molecule type" value="Genomic_DNA"/>
</dbReference>
<name>A0A544TAN7_9BACI</name>